<proteinExistence type="predicted"/>
<evidence type="ECO:0000313" key="4">
    <source>
        <dbReference type="Proteomes" id="UP000029226"/>
    </source>
</evidence>
<reference evidence="3 4" key="1">
    <citation type="journal article" date="2014" name="Genome Announc.">
        <title>Draft Genome Sequences of Marine Flavobacterium Nonlabens Strains NR17, NR24, NR27, NR32, NR33, and Ara13.</title>
        <authorList>
            <person name="Nakanishi M."/>
            <person name="Meirelles P."/>
            <person name="Suzuki R."/>
            <person name="Takatani N."/>
            <person name="Mino S."/>
            <person name="Suda W."/>
            <person name="Oshima K."/>
            <person name="Hattori M."/>
            <person name="Ohkuma M."/>
            <person name="Hosokawa M."/>
            <person name="Miyashita K."/>
            <person name="Thompson F.L."/>
            <person name="Niwa A."/>
            <person name="Sawabe T."/>
            <person name="Sawabe T."/>
        </authorList>
    </citation>
    <scope>NUCLEOTIDE SEQUENCE [LARGE SCALE GENOMIC DNA]</scope>
    <source>
        <strain evidence="1">JCM 19296</strain>
        <strain evidence="2">JCM 19314</strain>
        <strain evidence="3">JCM19296</strain>
        <strain evidence="4">JCM19314</strain>
    </source>
</reference>
<accession>A0A081D698</accession>
<dbReference type="RefSeq" id="WP_042249780.1">
    <property type="nucleotide sequence ID" value="NZ_JBDUVK010000165.1"/>
</dbReference>
<dbReference type="Proteomes" id="UP000028980">
    <property type="component" value="Unassembled WGS sequence"/>
</dbReference>
<dbReference type="SUPFAM" id="SSF49464">
    <property type="entry name" value="Carboxypeptidase regulatory domain-like"/>
    <property type="match status" value="1"/>
</dbReference>
<comment type="caution">
    <text evidence="1">The sequence shown here is derived from an EMBL/GenBank/DDBJ whole genome shotgun (WGS) entry which is preliminary data.</text>
</comment>
<gene>
    <name evidence="1" type="ORF">JCM19296_22</name>
    <name evidence="2" type="ORF">JCM19314_8</name>
</gene>
<dbReference type="InterPro" id="IPR008969">
    <property type="entry name" value="CarboxyPept-like_regulatory"/>
</dbReference>
<sequence length="323" mass="36945">MKNWLFLSVLICSLISTGQDITIKDATSKKGVPFATISFGNGKGTFADDDGIFRFTKKLYKDVDSLYISSIGYQDLTVAANLVNTEILLTQEADQLEAVMLSAELNGKFKKKKQKPIAHDNYFNCWLPTVESEIAVRFNRIDNQPTRISQLQFPIVKEESQVSKKGKLRAFSTMVRIMFYDVENGQPSHRSFYPSITYVITEKSDDIVEIDIDHLNINIPKKGIFAAIQILGYTTPDGKLIKAKKYREIQTVRGLQKVSTTYRPLLPFTNEIEGKQTWVRRIFYNNKEWVPFDLNYNPNSSLVRSGHDNYGIGAEFKVFYKED</sequence>
<evidence type="ECO:0000313" key="2">
    <source>
        <dbReference type="EMBL" id="GAL02025.1"/>
    </source>
</evidence>
<protein>
    <submittedName>
        <fullName evidence="1">Uncharacterized protein</fullName>
    </submittedName>
</protein>
<name>A0A081D698_NONUL</name>
<dbReference type="EMBL" id="BBLG01000001">
    <property type="protein sequence ID" value="GAK74444.1"/>
    <property type="molecule type" value="Genomic_DNA"/>
</dbReference>
<evidence type="ECO:0000313" key="3">
    <source>
        <dbReference type="Proteomes" id="UP000028980"/>
    </source>
</evidence>
<organism evidence="1 3">
    <name type="scientific">Nonlabens ulvanivorans</name>
    <name type="common">Persicivirga ulvanivorans</name>
    <dbReference type="NCBI Taxonomy" id="906888"/>
    <lineage>
        <taxon>Bacteria</taxon>
        <taxon>Pseudomonadati</taxon>
        <taxon>Bacteroidota</taxon>
        <taxon>Flavobacteriia</taxon>
        <taxon>Flavobacteriales</taxon>
        <taxon>Flavobacteriaceae</taxon>
        <taxon>Nonlabens</taxon>
    </lineage>
</organism>
<dbReference type="AlphaFoldDB" id="A0A081D698"/>
<evidence type="ECO:0000313" key="1">
    <source>
        <dbReference type="EMBL" id="GAK74444.1"/>
    </source>
</evidence>
<dbReference type="Proteomes" id="UP000029226">
    <property type="component" value="Unassembled WGS sequence"/>
</dbReference>
<dbReference type="EMBL" id="BBMM01000020">
    <property type="protein sequence ID" value="GAL02025.1"/>
    <property type="molecule type" value="Genomic_DNA"/>
</dbReference>